<dbReference type="STRING" id="28573.A0A0U1M9U4"/>
<dbReference type="OrthoDB" id="1046782at2759"/>
<gene>
    <name evidence="1" type="ORF">PISL3812_09167</name>
</gene>
<keyword evidence="2" id="KW-1185">Reference proteome</keyword>
<name>A0A0U1M9U4_TALIS</name>
<proteinExistence type="predicted"/>
<dbReference type="EMBL" id="CVMT01000011">
    <property type="protein sequence ID" value="CRG92112.1"/>
    <property type="molecule type" value="Genomic_DNA"/>
</dbReference>
<dbReference type="Proteomes" id="UP000054383">
    <property type="component" value="Unassembled WGS sequence"/>
</dbReference>
<sequence>MPHATTSLDLTNSDGYSADLAKAGLSPDWVVLGDHKIESDNDSMVVPNPKNIVTKTLTPQYPELEHEYAGYALGYEARPQICCCKYSRNAAGMGPIAKVARDGEGIGSVAKIRTAMKSDDIASLGKIFSDNDGKLQGIVKACKLS</sequence>
<dbReference type="AlphaFoldDB" id="A0A0U1M9U4"/>
<evidence type="ECO:0000313" key="1">
    <source>
        <dbReference type="EMBL" id="CRG92112.1"/>
    </source>
</evidence>
<accession>A0A0U1M9U4</accession>
<evidence type="ECO:0000313" key="2">
    <source>
        <dbReference type="Proteomes" id="UP000054383"/>
    </source>
</evidence>
<organism evidence="1 2">
    <name type="scientific">Talaromyces islandicus</name>
    <name type="common">Penicillium islandicum</name>
    <dbReference type="NCBI Taxonomy" id="28573"/>
    <lineage>
        <taxon>Eukaryota</taxon>
        <taxon>Fungi</taxon>
        <taxon>Dikarya</taxon>
        <taxon>Ascomycota</taxon>
        <taxon>Pezizomycotina</taxon>
        <taxon>Eurotiomycetes</taxon>
        <taxon>Eurotiomycetidae</taxon>
        <taxon>Eurotiales</taxon>
        <taxon>Trichocomaceae</taxon>
        <taxon>Talaromyces</taxon>
        <taxon>Talaromyces sect. Islandici</taxon>
    </lineage>
</organism>
<protein>
    <submittedName>
        <fullName evidence="1">Uncharacterized protein</fullName>
    </submittedName>
</protein>
<reference evidence="1 2" key="1">
    <citation type="submission" date="2015-04" db="EMBL/GenBank/DDBJ databases">
        <authorList>
            <person name="Syromyatnikov M.Y."/>
            <person name="Popov V.N."/>
        </authorList>
    </citation>
    <scope>NUCLEOTIDE SEQUENCE [LARGE SCALE GENOMIC DNA]</scope>
    <source>
        <strain evidence="1">WF-38-12</strain>
    </source>
</reference>